<comment type="caution">
    <text evidence="1">The sequence shown here is derived from an EMBL/GenBank/DDBJ whole genome shotgun (WGS) entry which is preliminary data.</text>
</comment>
<proteinExistence type="predicted"/>
<dbReference type="Proteomes" id="UP001497680">
    <property type="component" value="Unassembled WGS sequence"/>
</dbReference>
<reference evidence="1 2" key="1">
    <citation type="journal article" date="2022" name="New Phytol.">
        <title>Ecological generalism drives hyperdiversity of secondary metabolite gene clusters in xylarialean endophytes.</title>
        <authorList>
            <person name="Franco M.E.E."/>
            <person name="Wisecaver J.H."/>
            <person name="Arnold A.E."/>
            <person name="Ju Y.M."/>
            <person name="Slot J.C."/>
            <person name="Ahrendt S."/>
            <person name="Moore L.P."/>
            <person name="Eastman K.E."/>
            <person name="Scott K."/>
            <person name="Konkel Z."/>
            <person name="Mondo S.J."/>
            <person name="Kuo A."/>
            <person name="Hayes R.D."/>
            <person name="Haridas S."/>
            <person name="Andreopoulos B."/>
            <person name="Riley R."/>
            <person name="LaButti K."/>
            <person name="Pangilinan J."/>
            <person name="Lipzen A."/>
            <person name="Amirebrahimi M."/>
            <person name="Yan J."/>
            <person name="Adam C."/>
            <person name="Keymanesh K."/>
            <person name="Ng V."/>
            <person name="Louie K."/>
            <person name="Northen T."/>
            <person name="Drula E."/>
            <person name="Henrissat B."/>
            <person name="Hsieh H.M."/>
            <person name="Youens-Clark K."/>
            <person name="Lutzoni F."/>
            <person name="Miadlikowska J."/>
            <person name="Eastwood D.C."/>
            <person name="Hamelin R.C."/>
            <person name="Grigoriev I.V."/>
            <person name="U'Ren J.M."/>
        </authorList>
    </citation>
    <scope>NUCLEOTIDE SEQUENCE [LARGE SCALE GENOMIC DNA]</scope>
    <source>
        <strain evidence="1 2">ER1909</strain>
    </source>
</reference>
<dbReference type="EMBL" id="MU394280">
    <property type="protein sequence ID" value="KAI6093942.1"/>
    <property type="molecule type" value="Genomic_DNA"/>
</dbReference>
<name>A0ACC0DNR4_9PEZI</name>
<evidence type="ECO:0000313" key="2">
    <source>
        <dbReference type="Proteomes" id="UP001497680"/>
    </source>
</evidence>
<protein>
    <submittedName>
        <fullName evidence="1">Hepatocellular carcinoma-associated antigen 59-domain-containing protein</fullName>
    </submittedName>
</protein>
<keyword evidence="2" id="KW-1185">Reference proteome</keyword>
<sequence>MDFTASEATPEPQIVFRGKKRKTYRQRTEPTSDDTDSKAAVVSPTRDESAPAAPKNIGTASPAPVQNEDVTDEETGLSVAEVLRLRNARKSRLGGVKFGAGNTASGDAAAYGSDGLDDLSLMIREEESKALDVAAGVKRRFAPQTGLAADIVNKHMEEYIEAQLARRHNASASSSSTAAQGGRSSSQDPRGGIESILNTLPKPEQRNRALQGQLTEVDLGDEARSRNEALTERARRKLQGEAIDDDEQAGRPRKVRLGKDGKPWRSRNRRNSDDIRRDQLVEEILRENRLDVYETPTPPPASTSGAAGGAGDADADGGADERIAEEFRREFMDAMAERQQKRKKPTNAPPAGGAKGGAAGKGGAGDDDVLKGPKLGGSRNVRAAMRNILLEKAKEAKRPR</sequence>
<gene>
    <name evidence="1" type="ORF">F4821DRAFT_7874</name>
</gene>
<organism evidence="1 2">
    <name type="scientific">Hypoxylon rubiginosum</name>
    <dbReference type="NCBI Taxonomy" id="110542"/>
    <lineage>
        <taxon>Eukaryota</taxon>
        <taxon>Fungi</taxon>
        <taxon>Dikarya</taxon>
        <taxon>Ascomycota</taxon>
        <taxon>Pezizomycotina</taxon>
        <taxon>Sordariomycetes</taxon>
        <taxon>Xylariomycetidae</taxon>
        <taxon>Xylariales</taxon>
        <taxon>Hypoxylaceae</taxon>
        <taxon>Hypoxylon</taxon>
    </lineage>
</organism>
<accession>A0ACC0DNR4</accession>
<evidence type="ECO:0000313" key="1">
    <source>
        <dbReference type="EMBL" id="KAI6093942.1"/>
    </source>
</evidence>